<keyword evidence="2" id="KW-0548">Nucleotidyltransferase</keyword>
<accession>A0A699HPZ7</accession>
<feature type="compositionally biased region" description="Polar residues" evidence="1">
    <location>
        <begin position="191"/>
        <end position="206"/>
    </location>
</feature>
<evidence type="ECO:0000313" key="2">
    <source>
        <dbReference type="EMBL" id="GEY47846.1"/>
    </source>
</evidence>
<feature type="region of interest" description="Disordered" evidence="1">
    <location>
        <begin position="191"/>
        <end position="264"/>
    </location>
</feature>
<organism evidence="2">
    <name type="scientific">Tanacetum cinerariifolium</name>
    <name type="common">Dalmatian daisy</name>
    <name type="synonym">Chrysanthemum cinerariifolium</name>
    <dbReference type="NCBI Taxonomy" id="118510"/>
    <lineage>
        <taxon>Eukaryota</taxon>
        <taxon>Viridiplantae</taxon>
        <taxon>Streptophyta</taxon>
        <taxon>Embryophyta</taxon>
        <taxon>Tracheophyta</taxon>
        <taxon>Spermatophyta</taxon>
        <taxon>Magnoliopsida</taxon>
        <taxon>eudicotyledons</taxon>
        <taxon>Gunneridae</taxon>
        <taxon>Pentapetalae</taxon>
        <taxon>asterids</taxon>
        <taxon>campanulids</taxon>
        <taxon>Asterales</taxon>
        <taxon>Asteraceae</taxon>
        <taxon>Asteroideae</taxon>
        <taxon>Anthemideae</taxon>
        <taxon>Anthemidinae</taxon>
        <taxon>Tanacetum</taxon>
    </lineage>
</organism>
<comment type="caution">
    <text evidence="2">The sequence shown here is derived from an EMBL/GenBank/DDBJ whole genome shotgun (WGS) entry which is preliminary data.</text>
</comment>
<keyword evidence="2" id="KW-0695">RNA-directed DNA polymerase</keyword>
<dbReference type="EMBL" id="BKCJ010181947">
    <property type="protein sequence ID" value="GEY47846.1"/>
    <property type="molecule type" value="Genomic_DNA"/>
</dbReference>
<gene>
    <name evidence="2" type="ORF">Tci_419820</name>
</gene>
<keyword evidence="2" id="KW-0808">Transferase</keyword>
<dbReference type="GO" id="GO:0003964">
    <property type="term" value="F:RNA-directed DNA polymerase activity"/>
    <property type="evidence" value="ECO:0007669"/>
    <property type="project" value="UniProtKB-KW"/>
</dbReference>
<feature type="compositionally biased region" description="Polar residues" evidence="1">
    <location>
        <begin position="215"/>
        <end position="235"/>
    </location>
</feature>
<evidence type="ECO:0000256" key="1">
    <source>
        <dbReference type="SAM" id="MobiDB-lite"/>
    </source>
</evidence>
<name>A0A699HPZ7_TANCI</name>
<sequence length="602" mass="66757">MSTRSSARNLFPPLESPEITIRRRSHADPTLLNDFKMATDGNGDPPVPDLKTIEELCQPSLNGQGRPIALIAIQAMDFGLKNDMIEQVQNSCQFHGLLGDDANKHLDKFLHVTQSIKVNEVTDDTLCLHPEESYDLIENMTGHQNDWDTSAQWSDSTSSITSSSNLKIVALKAKMAKINKNLVRVLQMNTTSSSGSRTLPGNTVTNPKEELKGITTRSGTAYQGPTIPTTTSSLSKVVERDTEVTKDTVPPTNNRSTNDVQPSVVQTKTPTLNSKPIVAPVAAPVSAPKPNKKPSIPYPSRLHDQKLHDKANDKKEKIFKIFQDLNFNISFVDALIMMPKFGPSIKSLLTNKEKLFELARTLLNEHCSVVILKNLPEKLGDPANQKSLIDVFKGELTLHVSKEAITFNLDQTSRYSTNYNYMEANRIDVIDMACEEYLQEVISFFDVIASGNPTSYYDSIVSTSSLTLTPFGDSDFLLEEVDAFLALEDGATSPEVDHSYFDPEGDIILFEAFMNNDPSLPPPTQGNYLPQVRKELKICKAKNDKPLIDEPLEFKLKGLPPHLECVFLEGDDKLPVVIAKDLSDEEKTALMTVLKSHKRAIA</sequence>
<protein>
    <submittedName>
        <fullName evidence="2">Reverse transcriptase domain-containing protein</fullName>
    </submittedName>
</protein>
<dbReference type="AlphaFoldDB" id="A0A699HPZ7"/>
<feature type="compositionally biased region" description="Polar residues" evidence="1">
    <location>
        <begin position="250"/>
        <end position="264"/>
    </location>
</feature>
<feature type="compositionally biased region" description="Basic and acidic residues" evidence="1">
    <location>
        <begin position="237"/>
        <end position="246"/>
    </location>
</feature>
<reference evidence="2" key="1">
    <citation type="journal article" date="2019" name="Sci. Rep.">
        <title>Draft genome of Tanacetum cinerariifolium, the natural source of mosquito coil.</title>
        <authorList>
            <person name="Yamashiro T."/>
            <person name="Shiraishi A."/>
            <person name="Satake H."/>
            <person name="Nakayama K."/>
        </authorList>
    </citation>
    <scope>NUCLEOTIDE SEQUENCE</scope>
</reference>
<proteinExistence type="predicted"/>